<gene>
    <name evidence="6" type="ORF">SAMN06296427_10189</name>
</gene>
<dbReference type="PANTHER" id="PTHR12106:SF27">
    <property type="entry name" value="SORTILIN-RELATED RECEPTOR"/>
    <property type="match status" value="1"/>
</dbReference>
<dbReference type="AlphaFoldDB" id="A0A1W1Y8L9"/>
<dbReference type="InterPro" id="IPR031778">
    <property type="entry name" value="Sortilin_N"/>
</dbReference>
<dbReference type="Proteomes" id="UP000192393">
    <property type="component" value="Unassembled WGS sequence"/>
</dbReference>
<dbReference type="Pfam" id="PF18962">
    <property type="entry name" value="Por_Secre_tail"/>
    <property type="match status" value="1"/>
</dbReference>
<evidence type="ECO:0000259" key="4">
    <source>
        <dbReference type="Pfam" id="PF15902"/>
    </source>
</evidence>
<evidence type="ECO:0000259" key="5">
    <source>
        <dbReference type="Pfam" id="PF18962"/>
    </source>
</evidence>
<dbReference type="STRING" id="1434700.SAMN06296427_10189"/>
<dbReference type="InterPro" id="IPR015943">
    <property type="entry name" value="WD40/YVTN_repeat-like_dom_sf"/>
</dbReference>
<feature type="signal peptide" evidence="3">
    <location>
        <begin position="1"/>
        <end position="20"/>
    </location>
</feature>
<evidence type="ECO:0000313" key="7">
    <source>
        <dbReference type="Proteomes" id="UP000192393"/>
    </source>
</evidence>
<dbReference type="Gene3D" id="2.130.10.10">
    <property type="entry name" value="YVTN repeat-like/Quinoprotein amine dehydrogenase"/>
    <property type="match status" value="2"/>
</dbReference>
<dbReference type="InterPro" id="IPR026444">
    <property type="entry name" value="Secre_tail"/>
</dbReference>
<dbReference type="NCBIfam" id="TIGR04183">
    <property type="entry name" value="Por_Secre_tail"/>
    <property type="match status" value="1"/>
</dbReference>
<evidence type="ECO:0000313" key="6">
    <source>
        <dbReference type="EMBL" id="SMC32485.1"/>
    </source>
</evidence>
<keyword evidence="1 3" id="KW-0732">Signal</keyword>
<feature type="domain" description="Sortilin N-terminal" evidence="4">
    <location>
        <begin position="161"/>
        <end position="274"/>
    </location>
</feature>
<reference evidence="6 7" key="1">
    <citation type="submission" date="2017-04" db="EMBL/GenBank/DDBJ databases">
        <authorList>
            <person name="Afonso C.L."/>
            <person name="Miller P.J."/>
            <person name="Scott M.A."/>
            <person name="Spackman E."/>
            <person name="Goraichik I."/>
            <person name="Dimitrov K.M."/>
            <person name="Suarez D.L."/>
            <person name="Swayne D.E."/>
        </authorList>
    </citation>
    <scope>NUCLEOTIDE SEQUENCE [LARGE SCALE GENOMIC DNA]</scope>
    <source>
        <strain evidence="6 7">CGMCC 1.12708</strain>
    </source>
</reference>
<organism evidence="6 7">
    <name type="scientific">Moheibacter sediminis</name>
    <dbReference type="NCBI Taxonomy" id="1434700"/>
    <lineage>
        <taxon>Bacteria</taxon>
        <taxon>Pseudomonadati</taxon>
        <taxon>Bacteroidota</taxon>
        <taxon>Flavobacteriia</taxon>
        <taxon>Flavobacteriales</taxon>
        <taxon>Weeksellaceae</taxon>
        <taxon>Moheibacter</taxon>
    </lineage>
</organism>
<evidence type="ECO:0000256" key="3">
    <source>
        <dbReference type="SAM" id="SignalP"/>
    </source>
</evidence>
<evidence type="ECO:0000256" key="1">
    <source>
        <dbReference type="ARBA" id="ARBA00022729"/>
    </source>
</evidence>
<keyword evidence="7" id="KW-1185">Reference proteome</keyword>
<dbReference type="OrthoDB" id="1194449at2"/>
<dbReference type="CDD" id="cd15482">
    <property type="entry name" value="Sialidase_non-viral"/>
    <property type="match status" value="1"/>
</dbReference>
<dbReference type="SUPFAM" id="SSF110296">
    <property type="entry name" value="Oligoxyloglucan reducing end-specific cellobiohydrolase"/>
    <property type="match status" value="2"/>
</dbReference>
<protein>
    <submittedName>
        <fullName evidence="6">Por secretion system C-terminal sorting domain-containing protein</fullName>
    </submittedName>
</protein>
<accession>A0A1W1Y8L9</accession>
<feature type="chain" id="PRO_5013139646" evidence="3">
    <location>
        <begin position="21"/>
        <end position="776"/>
    </location>
</feature>
<keyword evidence="2" id="KW-0677">Repeat</keyword>
<evidence type="ECO:0000256" key="2">
    <source>
        <dbReference type="ARBA" id="ARBA00022737"/>
    </source>
</evidence>
<dbReference type="RefSeq" id="WP_084015309.1">
    <property type="nucleotide sequence ID" value="NZ_FWXS01000001.1"/>
</dbReference>
<proteinExistence type="predicted"/>
<dbReference type="PANTHER" id="PTHR12106">
    <property type="entry name" value="SORTILIN RELATED"/>
    <property type="match status" value="1"/>
</dbReference>
<dbReference type="Pfam" id="PF15902">
    <property type="entry name" value="Sortilin-Vps10"/>
    <property type="match status" value="1"/>
</dbReference>
<name>A0A1W1Y8L9_9FLAO</name>
<dbReference type="InterPro" id="IPR050310">
    <property type="entry name" value="VPS10-sortilin"/>
</dbReference>
<feature type="domain" description="Secretion system C-terminal sorting" evidence="5">
    <location>
        <begin position="709"/>
        <end position="774"/>
    </location>
</feature>
<dbReference type="EMBL" id="FWXS01000001">
    <property type="protein sequence ID" value="SMC32485.1"/>
    <property type="molecule type" value="Genomic_DNA"/>
</dbReference>
<sequence length="776" mass="85486">MRKITLLLLLNCCCLSFLFGQFEVIGSKEYGRIFGVTYDKTTENKLYAITLGNHILSSNDNGQNWDIFYSIENGYFNKLDNNLKNYGNDKLTFAMRSVGNIGRTVYALNTVTRQIDLQYTAPNPNPGGDSWVSSYSISPSDSDYAMLSIGYPLGFGAAETTYYTTDGGQTWEVVYDSTQNIDIIPGQVAIHPTNPQKLYIARGNGNTDVDGGLLVSEDGGQIWEEKIEGIVLQPIAFNPSNPNEIWVGTGISFGEYPEGLYKSTDGGDTWNEVEIPWTDYLLDCINVIQFNPSNPLNMIILEDNEVAISNDGGATWNLHVYEDALDHPEEYSYGLDASFNPFNQNEVFISANYYPMFSTNKGETMTRVKTKYFAAEGGVNYFNNGTEKHLYYGVQYGFSHRNLQTSEENGYDIMPLNFVTNNSGTGAMIDPNMAGRVYTFSGGFMGSSLKMSNNHGETSTEIYSIFSNSLHDVKSLPGNPNKVWASFSSFGDNPEVYEIDFADLGNIQANSITLPNSSGVVIGFLFGTDANTAIAAKGSRVHKTTNGGTSWTEISNGLSTLHADNDMIFKLVENPLNANQISITSNKGIFTTVDGGANWTRINNSFVHNLKHSTVTEGHIIAATHDSNDSEFGLRCSTDGGLTWTEIADEEMMFLSSSSVFGSTDFDFHDQYVDVYVATSGLGLIKFTIDLTTLKVIESDLLVKNSTVVYPNPATDVVNIESKENISSVEIIGLAGQKLFNSNDKKINVSHLNKGIYILKILLENGKIETHKLIKK</sequence>